<dbReference type="AlphaFoldDB" id="A0A3P7FJH1"/>
<reference evidence="1 2" key="1">
    <citation type="submission" date="2018-11" db="EMBL/GenBank/DDBJ databases">
        <authorList>
            <consortium name="Pathogen Informatics"/>
        </authorList>
    </citation>
    <scope>NUCLEOTIDE SEQUENCE [LARGE SCALE GENOMIC DNA]</scope>
</reference>
<dbReference type="Proteomes" id="UP000270924">
    <property type="component" value="Unassembled WGS sequence"/>
</dbReference>
<evidence type="ECO:0000313" key="1">
    <source>
        <dbReference type="EMBL" id="VDM09505.1"/>
    </source>
</evidence>
<dbReference type="InParanoid" id="A0A3P7FJH1"/>
<organism evidence="1 2">
    <name type="scientific">Wuchereria bancrofti</name>
    <dbReference type="NCBI Taxonomy" id="6293"/>
    <lineage>
        <taxon>Eukaryota</taxon>
        <taxon>Metazoa</taxon>
        <taxon>Ecdysozoa</taxon>
        <taxon>Nematoda</taxon>
        <taxon>Chromadorea</taxon>
        <taxon>Rhabditida</taxon>
        <taxon>Spirurina</taxon>
        <taxon>Spiruromorpha</taxon>
        <taxon>Filarioidea</taxon>
        <taxon>Onchocercidae</taxon>
        <taxon>Wuchereria</taxon>
    </lineage>
</organism>
<protein>
    <submittedName>
        <fullName evidence="1">Uncharacterized protein</fullName>
    </submittedName>
</protein>
<gene>
    <name evidence="1" type="ORF">WBA_LOCUS2891</name>
</gene>
<dbReference type="EMBL" id="UYWW01000881">
    <property type="protein sequence ID" value="VDM09505.1"/>
    <property type="molecule type" value="Genomic_DNA"/>
</dbReference>
<accession>A0A3P7FJH1</accession>
<evidence type="ECO:0000313" key="2">
    <source>
        <dbReference type="Proteomes" id="UP000270924"/>
    </source>
</evidence>
<proteinExistence type="predicted"/>
<keyword evidence="2" id="KW-1185">Reference proteome</keyword>
<sequence length="107" mass="12585">MALSTIIFHHQELSHQLKLTEMEKQKLKIAQFGMKHQLRTNSEIIELMEMSEESKIKFRTSTTTIKSVQTEHDSTDDEALKYFKGTLLLSKRDDIEHIRPRKTQNTI</sequence>
<name>A0A3P7FJH1_WUCBA</name>